<dbReference type="InterPro" id="IPR049941">
    <property type="entry name" value="LPLAT_7/PORCN-like"/>
</dbReference>
<evidence type="ECO:0000313" key="9">
    <source>
        <dbReference type="Proteomes" id="UP000694846"/>
    </source>
</evidence>
<feature type="transmembrane region" description="Helical" evidence="7">
    <location>
        <begin position="98"/>
        <end position="117"/>
    </location>
</feature>
<feature type="transmembrane region" description="Helical" evidence="7">
    <location>
        <begin position="58"/>
        <end position="78"/>
    </location>
</feature>
<evidence type="ECO:0000256" key="6">
    <source>
        <dbReference type="ARBA" id="ARBA00023315"/>
    </source>
</evidence>
<proteinExistence type="predicted"/>
<evidence type="ECO:0000256" key="1">
    <source>
        <dbReference type="ARBA" id="ARBA00004141"/>
    </source>
</evidence>
<dbReference type="EMBL" id="GGMS01015258">
    <property type="protein sequence ID" value="MBY84461.1"/>
    <property type="molecule type" value="Transcribed_RNA"/>
</dbReference>
<keyword evidence="4 7" id="KW-1133">Transmembrane helix</keyword>
<feature type="transmembrane region" description="Helical" evidence="7">
    <location>
        <begin position="177"/>
        <end position="195"/>
    </location>
</feature>
<feature type="transmembrane region" description="Helical" evidence="7">
    <location>
        <begin position="229"/>
        <end position="246"/>
    </location>
</feature>
<feature type="transmembrane region" description="Helical" evidence="7">
    <location>
        <begin position="25"/>
        <end position="46"/>
    </location>
</feature>
<name>A0A2S2R344_9HEMI</name>
<dbReference type="GO" id="GO:0016746">
    <property type="term" value="F:acyltransferase activity"/>
    <property type="evidence" value="ECO:0007669"/>
    <property type="project" value="UniProtKB-KW"/>
</dbReference>
<accession>A0A2S2R344</accession>
<feature type="transmembrane region" description="Helical" evidence="7">
    <location>
        <begin position="266"/>
        <end position="284"/>
    </location>
</feature>
<dbReference type="Pfam" id="PF03062">
    <property type="entry name" value="MBOAT"/>
    <property type="match status" value="1"/>
</dbReference>
<feature type="transmembrane region" description="Helical" evidence="7">
    <location>
        <begin position="405"/>
        <end position="429"/>
    </location>
</feature>
<comment type="subcellular location">
    <subcellularLocation>
        <location evidence="1">Membrane</location>
        <topology evidence="1">Multi-pass membrane protein</topology>
    </subcellularLocation>
</comment>
<evidence type="ECO:0000313" key="10">
    <source>
        <dbReference type="RefSeq" id="XP_025412632.1"/>
    </source>
</evidence>
<keyword evidence="9" id="KW-1185">Reference proteome</keyword>
<keyword evidence="5 7" id="KW-0472">Membrane</keyword>
<reference evidence="8" key="1">
    <citation type="submission" date="2018-04" db="EMBL/GenBank/DDBJ databases">
        <title>Transcriptome assembly of Sipha flava.</title>
        <authorList>
            <person name="Scully E.D."/>
            <person name="Geib S.M."/>
            <person name="Palmer N.A."/>
            <person name="Koch K."/>
            <person name="Bradshaw J."/>
            <person name="Heng-Moss T."/>
            <person name="Sarath G."/>
        </authorList>
    </citation>
    <scope>NUCLEOTIDE SEQUENCE</scope>
</reference>
<gene>
    <name evidence="8" type="primary">Mboat1</name>
    <name evidence="10" type="synonym">LOC112685077</name>
    <name evidence="8" type="ORF">g.43616</name>
</gene>
<organism evidence="8">
    <name type="scientific">Sipha flava</name>
    <name type="common">yellow sugarcane aphid</name>
    <dbReference type="NCBI Taxonomy" id="143950"/>
    <lineage>
        <taxon>Eukaryota</taxon>
        <taxon>Metazoa</taxon>
        <taxon>Ecdysozoa</taxon>
        <taxon>Arthropoda</taxon>
        <taxon>Hexapoda</taxon>
        <taxon>Insecta</taxon>
        <taxon>Pterygota</taxon>
        <taxon>Neoptera</taxon>
        <taxon>Paraneoptera</taxon>
        <taxon>Hemiptera</taxon>
        <taxon>Sternorrhyncha</taxon>
        <taxon>Aphidomorpha</taxon>
        <taxon>Aphidoidea</taxon>
        <taxon>Aphididae</taxon>
        <taxon>Sipha</taxon>
    </lineage>
</organism>
<evidence type="ECO:0000256" key="5">
    <source>
        <dbReference type="ARBA" id="ARBA00023136"/>
    </source>
</evidence>
<evidence type="ECO:0000256" key="2">
    <source>
        <dbReference type="ARBA" id="ARBA00022679"/>
    </source>
</evidence>
<feature type="transmembrane region" description="Helical" evidence="7">
    <location>
        <begin position="363"/>
        <end position="384"/>
    </location>
</feature>
<dbReference type="GO" id="GO:0016020">
    <property type="term" value="C:membrane"/>
    <property type="evidence" value="ECO:0007669"/>
    <property type="project" value="UniProtKB-SubCell"/>
</dbReference>
<dbReference type="Proteomes" id="UP000694846">
    <property type="component" value="Unplaced"/>
</dbReference>
<dbReference type="GO" id="GO:0030258">
    <property type="term" value="P:lipid modification"/>
    <property type="evidence" value="ECO:0007669"/>
    <property type="project" value="TreeGrafter"/>
</dbReference>
<evidence type="ECO:0000256" key="3">
    <source>
        <dbReference type="ARBA" id="ARBA00022692"/>
    </source>
</evidence>
<dbReference type="AlphaFoldDB" id="A0A2S2R344"/>
<keyword evidence="6 8" id="KW-0012">Acyltransferase</keyword>
<evidence type="ECO:0000256" key="7">
    <source>
        <dbReference type="SAM" id="Phobius"/>
    </source>
</evidence>
<evidence type="ECO:0000313" key="8">
    <source>
        <dbReference type="EMBL" id="MBY84461.1"/>
    </source>
</evidence>
<sequence>MKPQNYHGSDLFLSLSTNIGLTVDLVNFVICQLVALCIAPLMYTFLPPKNQYFILLREIIGLIIGLSMAYICFGYQMLHLIILPSICYVTLQTLSPNMIHKAVLLICCVYLSLLHVYRQVYEYGSYTLDITGPVMVMVQKLSALACGLHDGLLVDKKELTDIQKRYMIRKKPTPMHYISYLLTFQTILAGPNAFFEDYMAYLDGSNFPKKIPKEAKSAPSPLIPVLKKILITFMCAFIIYFIVPMYPASTLIDDEFLRNSPFYSKIWFIIVITSLTRFKYYFAWTLADAVCNASGFGFSGYNEKGDQKWNLLDNIDILGVEFGVNFRATIDAWNKGTNLWLRYVMYERASPKYNTVMTYTLSAFWHGFYPGYYVTFLTGALFTNSARMVRRCLWHRFQQPKPVKLAYDIVTCFLTRLCLSYMTFSFIILEFMPAIRVFWHIKFYLHILAALGLYVLPLIVPPVRSVKKKVQ</sequence>
<dbReference type="RefSeq" id="XP_025412632.1">
    <property type="nucleotide sequence ID" value="XM_025556847.1"/>
</dbReference>
<evidence type="ECO:0000256" key="4">
    <source>
        <dbReference type="ARBA" id="ARBA00022989"/>
    </source>
</evidence>
<dbReference type="PANTHER" id="PTHR13906">
    <property type="entry name" value="PORCUPINE"/>
    <property type="match status" value="1"/>
</dbReference>
<dbReference type="InterPro" id="IPR004299">
    <property type="entry name" value="MBOAT_fam"/>
</dbReference>
<protein>
    <submittedName>
        <fullName evidence="8 10">Lysophospholipid acyltransferase 1</fullName>
    </submittedName>
</protein>
<dbReference type="PANTHER" id="PTHR13906:SF4">
    <property type="entry name" value="LYSOPHOSPHOLIPID ACYLTRANSFERASE 6"/>
    <property type="match status" value="1"/>
</dbReference>
<keyword evidence="2 8" id="KW-0808">Transferase</keyword>
<keyword evidence="3 7" id="KW-0812">Transmembrane</keyword>
<feature type="transmembrane region" description="Helical" evidence="7">
    <location>
        <begin position="441"/>
        <end position="460"/>
    </location>
</feature>
<reference evidence="10" key="2">
    <citation type="submission" date="2025-04" db="UniProtKB">
        <authorList>
            <consortium name="RefSeq"/>
        </authorList>
    </citation>
    <scope>IDENTIFICATION</scope>
    <source>
        <tissue evidence="10">Whole body</tissue>
    </source>
</reference>
<dbReference type="OrthoDB" id="286734at2759"/>